<dbReference type="Gramene" id="ESR57365">
    <property type="protein sequence ID" value="ESR57365"/>
    <property type="gene ID" value="CICLE_v10024665mg"/>
</dbReference>
<evidence type="ECO:0000313" key="2">
    <source>
        <dbReference type="Proteomes" id="UP000030687"/>
    </source>
</evidence>
<organism evidence="1 2">
    <name type="scientific">Citrus clementina</name>
    <name type="common">Clementine</name>
    <name type="synonym">Citrus deliciosa x Citrus sinensis</name>
    <dbReference type="NCBI Taxonomy" id="85681"/>
    <lineage>
        <taxon>Eukaryota</taxon>
        <taxon>Viridiplantae</taxon>
        <taxon>Streptophyta</taxon>
        <taxon>Embryophyta</taxon>
        <taxon>Tracheophyta</taxon>
        <taxon>Spermatophyta</taxon>
        <taxon>Magnoliopsida</taxon>
        <taxon>eudicotyledons</taxon>
        <taxon>Gunneridae</taxon>
        <taxon>Pentapetalae</taxon>
        <taxon>rosids</taxon>
        <taxon>malvids</taxon>
        <taxon>Sapindales</taxon>
        <taxon>Rutaceae</taxon>
        <taxon>Aurantioideae</taxon>
        <taxon>Citrus</taxon>
    </lineage>
</organism>
<dbReference type="InParanoid" id="V4U008"/>
<accession>V4U008</accession>
<gene>
    <name evidence="1" type="ORF">CICLE_v10024665mg</name>
</gene>
<dbReference type="Proteomes" id="UP000030687">
    <property type="component" value="Unassembled WGS sequence"/>
</dbReference>
<dbReference type="EMBL" id="KI536661">
    <property type="protein sequence ID" value="ESR57365.1"/>
    <property type="molecule type" value="Genomic_DNA"/>
</dbReference>
<name>V4U008_CITCL</name>
<sequence length="83" mass="9229">MEMFCNASVLARLDDLSFAGCSSCLQHQHSAAAQINVNIGAFLKLFIYIFVLEDDRQVRRAGMFTLPLPSCKLLVSTTKKLGY</sequence>
<protein>
    <submittedName>
        <fullName evidence="1">Uncharacterized protein</fullName>
    </submittedName>
</protein>
<proteinExistence type="predicted"/>
<evidence type="ECO:0000313" key="1">
    <source>
        <dbReference type="EMBL" id="ESR57365.1"/>
    </source>
</evidence>
<dbReference type="AlphaFoldDB" id="V4U008"/>
<reference evidence="1 2" key="1">
    <citation type="submission" date="2013-10" db="EMBL/GenBank/DDBJ databases">
        <authorList>
            <consortium name="International Citrus Genome Consortium"/>
            <person name="Jenkins J."/>
            <person name="Schmutz J."/>
            <person name="Prochnik S."/>
            <person name="Rokhsar D."/>
            <person name="Gmitter F."/>
            <person name="Ollitrault P."/>
            <person name="Machado M."/>
            <person name="Talon M."/>
            <person name="Wincker P."/>
            <person name="Jaillon O."/>
            <person name="Morgante M."/>
        </authorList>
    </citation>
    <scope>NUCLEOTIDE SEQUENCE</scope>
    <source>
        <strain evidence="2">cv. Clemenules</strain>
    </source>
</reference>
<keyword evidence="2" id="KW-1185">Reference proteome</keyword>
<dbReference type="KEGG" id="cic:CICLE_v10024665mg"/>